<accession>A0A8J5QGW1</accession>
<keyword evidence="2" id="KW-1133">Transmembrane helix</keyword>
<feature type="transmembrane region" description="Helical" evidence="2">
    <location>
        <begin position="211"/>
        <end position="230"/>
    </location>
</feature>
<feature type="transmembrane region" description="Helical" evidence="2">
    <location>
        <begin position="40"/>
        <end position="57"/>
    </location>
</feature>
<reference evidence="3 4" key="1">
    <citation type="journal article" date="2021" name="DNA Res.">
        <title>Genome analysis of Candida subhashii reveals its hybrid nature and dual mitochondrial genome conformations.</title>
        <authorList>
            <person name="Mixao V."/>
            <person name="Hegedusova E."/>
            <person name="Saus E."/>
            <person name="Pryszcz L.P."/>
            <person name="Cillingova A."/>
            <person name="Nosek J."/>
            <person name="Gabaldon T."/>
        </authorList>
    </citation>
    <scope>NUCLEOTIDE SEQUENCE [LARGE SCALE GENOMIC DNA]</scope>
    <source>
        <strain evidence="3 4">CBS 10753</strain>
    </source>
</reference>
<sequence>MTVFQISSKDLHSSFLETSSRWLSSQFHKRKSHLNLTNKLTYLLLLLMFFNIVNFQISHFSIQLEDIDVVNLLAKPPPQFNNNFTIPRKLESIFHGVYLRNEQEYLRAINQSTIITKPSIHWSDKTIELSLKEYVYKDYNSATNDPIEVHTSIVEKHPNSDLFLLLSETKSKLVHDFLSTVLECLYRDSNTTPRMIQMISDSIIISIVGRYGYLFNSSTLFILYIGLLCFKKRLPLHYVNLIFLLISNAINIGFVVSLLVVRINVRNKKRENNDAFIFALIAFEISCHLIYMFKFFIDHRLILQLDDPIISPPRQNADTYSTSSSVYPDITSRTADITLQELTSLSQEAKSAGEVKSIEQSILPPPSIRKIPYTTQSGIRSSHSQKDDKAKGASNDYESTPRRCTTAPILYRNSGSSSSGRLSGRFIPKQPMTGNDFSFIVKDNDSI</sequence>
<dbReference type="RefSeq" id="XP_049265766.1">
    <property type="nucleotide sequence ID" value="XM_049410664.1"/>
</dbReference>
<name>A0A8J5QGW1_9ASCO</name>
<feature type="compositionally biased region" description="Low complexity" evidence="1">
    <location>
        <begin position="412"/>
        <end position="425"/>
    </location>
</feature>
<keyword evidence="2" id="KW-0472">Membrane</keyword>
<evidence type="ECO:0000256" key="1">
    <source>
        <dbReference type="SAM" id="MobiDB-lite"/>
    </source>
</evidence>
<dbReference type="EMBL" id="JAGSYN010000049">
    <property type="protein sequence ID" value="KAG7665534.1"/>
    <property type="molecule type" value="Genomic_DNA"/>
</dbReference>
<dbReference type="AlphaFoldDB" id="A0A8J5QGW1"/>
<evidence type="ECO:0000313" key="4">
    <source>
        <dbReference type="Proteomes" id="UP000694255"/>
    </source>
</evidence>
<protein>
    <submittedName>
        <fullName evidence="3">Uncharacterized protein</fullName>
    </submittedName>
</protein>
<proteinExistence type="predicted"/>
<evidence type="ECO:0000256" key="2">
    <source>
        <dbReference type="SAM" id="Phobius"/>
    </source>
</evidence>
<evidence type="ECO:0000313" key="3">
    <source>
        <dbReference type="EMBL" id="KAG7665534.1"/>
    </source>
</evidence>
<keyword evidence="4" id="KW-1185">Reference proteome</keyword>
<gene>
    <name evidence="3" type="ORF">J8A68_000936</name>
</gene>
<comment type="caution">
    <text evidence="3">The sequence shown here is derived from an EMBL/GenBank/DDBJ whole genome shotgun (WGS) entry which is preliminary data.</text>
</comment>
<dbReference type="GeneID" id="73467737"/>
<feature type="region of interest" description="Disordered" evidence="1">
    <location>
        <begin position="366"/>
        <end position="428"/>
    </location>
</feature>
<feature type="transmembrane region" description="Helical" evidence="2">
    <location>
        <begin position="275"/>
        <end position="293"/>
    </location>
</feature>
<organism evidence="3 4">
    <name type="scientific">[Candida] subhashii</name>
    <dbReference type="NCBI Taxonomy" id="561895"/>
    <lineage>
        <taxon>Eukaryota</taxon>
        <taxon>Fungi</taxon>
        <taxon>Dikarya</taxon>
        <taxon>Ascomycota</taxon>
        <taxon>Saccharomycotina</taxon>
        <taxon>Pichiomycetes</taxon>
        <taxon>Debaryomycetaceae</taxon>
        <taxon>Spathaspora</taxon>
    </lineage>
</organism>
<feature type="transmembrane region" description="Helical" evidence="2">
    <location>
        <begin position="242"/>
        <end position="263"/>
    </location>
</feature>
<dbReference type="Proteomes" id="UP000694255">
    <property type="component" value="Unassembled WGS sequence"/>
</dbReference>
<feature type="compositionally biased region" description="Polar residues" evidence="1">
    <location>
        <begin position="373"/>
        <end position="382"/>
    </location>
</feature>
<dbReference type="OrthoDB" id="4024310at2759"/>
<keyword evidence="2" id="KW-0812">Transmembrane</keyword>